<evidence type="ECO:0000313" key="1">
    <source>
        <dbReference type="EMBL" id="MEH0639454.1"/>
    </source>
</evidence>
<dbReference type="RefSeq" id="WP_334661906.1">
    <property type="nucleotide sequence ID" value="NZ_JARULZ010000003.1"/>
</dbReference>
<dbReference type="EMBL" id="JARULZ010000003">
    <property type="protein sequence ID" value="MEH0639454.1"/>
    <property type="molecule type" value="Genomic_DNA"/>
</dbReference>
<comment type="caution">
    <text evidence="1">The sequence shown here is derived from an EMBL/GenBank/DDBJ whole genome shotgun (WGS) entry which is preliminary data.</text>
</comment>
<evidence type="ECO:0000313" key="2">
    <source>
        <dbReference type="Proteomes" id="UP001310290"/>
    </source>
</evidence>
<dbReference type="Proteomes" id="UP001310290">
    <property type="component" value="Unassembled WGS sequence"/>
</dbReference>
<organism evidence="1 2">
    <name type="scientific">Streptomyces bottropensis</name>
    <dbReference type="NCBI Taxonomy" id="42235"/>
    <lineage>
        <taxon>Bacteria</taxon>
        <taxon>Bacillati</taxon>
        <taxon>Actinomycetota</taxon>
        <taxon>Actinomycetes</taxon>
        <taxon>Kitasatosporales</taxon>
        <taxon>Streptomycetaceae</taxon>
        <taxon>Streptomyces</taxon>
    </lineage>
</organism>
<sequence length="57" mass="6574">MTPSFQSRDFAQQMVRVADEAEVRLDGQEVGGEYVDAARRIREPSHANQWVGRDVRR</sequence>
<keyword evidence="2" id="KW-1185">Reference proteome</keyword>
<proteinExistence type="predicted"/>
<gene>
    <name evidence="1" type="ORF">QBA35_40600</name>
</gene>
<protein>
    <submittedName>
        <fullName evidence="1">Uncharacterized protein</fullName>
    </submittedName>
</protein>
<name>A0ABU8B1N2_9ACTN</name>
<accession>A0ABU8B1N2</accession>
<reference evidence="1" key="1">
    <citation type="submission" date="2023-04" db="EMBL/GenBank/DDBJ databases">
        <title>Genomic diversity of scab-causing Streptomyces spp. in the province of Quebec, Canada.</title>
        <authorList>
            <person name="Biessy A."/>
            <person name="Cadieux M."/>
            <person name="Ciotola M."/>
            <person name="Filion M."/>
        </authorList>
    </citation>
    <scope>NUCLEOTIDE SEQUENCE</scope>
    <source>
        <strain evidence="1">B21-115</strain>
    </source>
</reference>